<proteinExistence type="predicted"/>
<dbReference type="EMBL" id="JAULJE010000021">
    <property type="protein sequence ID" value="KAK1329737.1"/>
    <property type="molecule type" value="Genomic_DNA"/>
</dbReference>
<evidence type="ECO:0000313" key="1">
    <source>
        <dbReference type="EMBL" id="KAK1329737.1"/>
    </source>
</evidence>
<protein>
    <submittedName>
        <fullName evidence="1">Uncharacterized protein</fullName>
    </submittedName>
</protein>
<comment type="caution">
    <text evidence="1">The sequence shown here is derived from an EMBL/GenBank/DDBJ whole genome shotgun (WGS) entry which is preliminary data.</text>
</comment>
<dbReference type="AlphaFoldDB" id="A0AA40HEE6"/>
<dbReference type="Proteomes" id="UP001177744">
    <property type="component" value="Unassembled WGS sequence"/>
</dbReference>
<keyword evidence="2" id="KW-1185">Reference proteome</keyword>
<organism evidence="1 2">
    <name type="scientific">Cnephaeus nilssonii</name>
    <name type="common">Northern bat</name>
    <name type="synonym">Eptesicus nilssonii</name>
    <dbReference type="NCBI Taxonomy" id="3371016"/>
    <lineage>
        <taxon>Eukaryota</taxon>
        <taxon>Metazoa</taxon>
        <taxon>Chordata</taxon>
        <taxon>Craniata</taxon>
        <taxon>Vertebrata</taxon>
        <taxon>Euteleostomi</taxon>
        <taxon>Mammalia</taxon>
        <taxon>Eutheria</taxon>
        <taxon>Laurasiatheria</taxon>
        <taxon>Chiroptera</taxon>
        <taxon>Yangochiroptera</taxon>
        <taxon>Vespertilionidae</taxon>
        <taxon>Cnephaeus</taxon>
    </lineage>
</organism>
<reference evidence="1" key="1">
    <citation type="submission" date="2023-06" db="EMBL/GenBank/DDBJ databases">
        <title>Reference genome for the Northern bat (Eptesicus nilssonii), a most northern bat species.</title>
        <authorList>
            <person name="Laine V.N."/>
            <person name="Pulliainen A.T."/>
            <person name="Lilley T.M."/>
        </authorList>
    </citation>
    <scope>NUCLEOTIDE SEQUENCE</scope>
    <source>
        <strain evidence="1">BLF_Eptnil</strain>
        <tissue evidence="1">Kidney</tissue>
    </source>
</reference>
<name>A0AA40HEE6_CNENI</name>
<evidence type="ECO:0000313" key="2">
    <source>
        <dbReference type="Proteomes" id="UP001177744"/>
    </source>
</evidence>
<gene>
    <name evidence="1" type="ORF">QTO34_009920</name>
</gene>
<accession>A0AA40HEE6</accession>
<sequence length="138" mass="15232">MAITNKSQMTLGEDVEKRGTLVQCWWECRLVKPLWKTVSPEFNSDSLSKEEDPSTVASRLRQIQVQVLTWICFQFDVFVGRDPFKADPFWEIGLFGGGPFKGSDPCTLNSCLQQSSPDAVAMSGAEPVMQPASAVTLG</sequence>